<evidence type="ECO:0008006" key="5">
    <source>
        <dbReference type="Google" id="ProtNLM"/>
    </source>
</evidence>
<keyword evidence="2" id="KW-1133">Transmembrane helix</keyword>
<dbReference type="RefSeq" id="WP_311598212.1">
    <property type="nucleotide sequence ID" value="NZ_JAVRFG010000010.1"/>
</dbReference>
<accession>A0ABU2VYY4</accession>
<keyword evidence="4" id="KW-1185">Reference proteome</keyword>
<comment type="caution">
    <text evidence="3">The sequence shown here is derived from an EMBL/GenBank/DDBJ whole genome shotgun (WGS) entry which is preliminary data.</text>
</comment>
<gene>
    <name evidence="3" type="ORF">RM717_09830</name>
</gene>
<reference evidence="4" key="1">
    <citation type="submission" date="2023-07" db="EMBL/GenBank/DDBJ databases">
        <title>30 novel species of actinomycetes from the DSMZ collection.</title>
        <authorList>
            <person name="Nouioui I."/>
        </authorList>
    </citation>
    <scope>NUCLEOTIDE SEQUENCE [LARGE SCALE GENOMIC DNA]</scope>
    <source>
        <strain evidence="4">DSM 40932</strain>
    </source>
</reference>
<sequence>MNDETNRTTEPTATSSAAASAAPASRVRRVLLTALPVGLVLAVVGGAAGYTNATVGTAERKVTTTVWDKDHAPAGKDPAGDPSRGRHDTELSQHLLPVPKGYRLGPDIGEHGNDNEISGAKAAAAVKETGRGLAGKDRRKLAELVDRLRIQGLAQRSYTSEDNNLVANIQIVKMGDRSAVRESFTERKALLDSFGVLRKGPRIEGHKNAVCYRLPKGDKNTLDGVVCFAYEGEISVSFEAQGSKPFSPSGAGDLLKDQLDHITSPGEYI</sequence>
<evidence type="ECO:0000256" key="2">
    <source>
        <dbReference type="SAM" id="Phobius"/>
    </source>
</evidence>
<feature type="region of interest" description="Disordered" evidence="1">
    <location>
        <begin position="64"/>
        <end position="89"/>
    </location>
</feature>
<name>A0ABU2VYY4_9ACTN</name>
<dbReference type="Proteomes" id="UP001180556">
    <property type="component" value="Unassembled WGS sequence"/>
</dbReference>
<evidence type="ECO:0000313" key="4">
    <source>
        <dbReference type="Proteomes" id="UP001180556"/>
    </source>
</evidence>
<keyword evidence="2" id="KW-0472">Membrane</keyword>
<feature type="transmembrane region" description="Helical" evidence="2">
    <location>
        <begin position="30"/>
        <end position="50"/>
    </location>
</feature>
<evidence type="ECO:0000256" key="1">
    <source>
        <dbReference type="SAM" id="MobiDB-lite"/>
    </source>
</evidence>
<organism evidence="3 4">
    <name type="scientific">Streptomyces stephensoniae</name>
    <dbReference type="NCBI Taxonomy" id="3375367"/>
    <lineage>
        <taxon>Bacteria</taxon>
        <taxon>Bacillati</taxon>
        <taxon>Actinomycetota</taxon>
        <taxon>Actinomycetes</taxon>
        <taxon>Kitasatosporales</taxon>
        <taxon>Streptomycetaceae</taxon>
        <taxon>Streptomyces</taxon>
    </lineage>
</organism>
<dbReference type="EMBL" id="JAVRFG010000010">
    <property type="protein sequence ID" value="MDT0490804.1"/>
    <property type="molecule type" value="Genomic_DNA"/>
</dbReference>
<feature type="compositionally biased region" description="Low complexity" evidence="1">
    <location>
        <begin position="8"/>
        <end position="25"/>
    </location>
</feature>
<feature type="region of interest" description="Disordered" evidence="1">
    <location>
        <begin position="1"/>
        <end position="25"/>
    </location>
</feature>
<protein>
    <recommendedName>
        <fullName evidence="5">Secreted protein</fullName>
    </recommendedName>
</protein>
<evidence type="ECO:0000313" key="3">
    <source>
        <dbReference type="EMBL" id="MDT0490804.1"/>
    </source>
</evidence>
<proteinExistence type="predicted"/>
<feature type="compositionally biased region" description="Basic and acidic residues" evidence="1">
    <location>
        <begin position="64"/>
        <end position="74"/>
    </location>
</feature>
<keyword evidence="2" id="KW-0812">Transmembrane</keyword>